<evidence type="ECO:0000313" key="3">
    <source>
        <dbReference type="Proteomes" id="UP001318860"/>
    </source>
</evidence>
<evidence type="ECO:0000313" key="2">
    <source>
        <dbReference type="EMBL" id="KAK6153238.1"/>
    </source>
</evidence>
<evidence type="ECO:0000256" key="1">
    <source>
        <dbReference type="SAM" id="MobiDB-lite"/>
    </source>
</evidence>
<reference evidence="2 3" key="1">
    <citation type="journal article" date="2021" name="Comput. Struct. Biotechnol. J.">
        <title>De novo genome assembly of the potent medicinal plant Rehmannia glutinosa using nanopore technology.</title>
        <authorList>
            <person name="Ma L."/>
            <person name="Dong C."/>
            <person name="Song C."/>
            <person name="Wang X."/>
            <person name="Zheng X."/>
            <person name="Niu Y."/>
            <person name="Chen S."/>
            <person name="Feng W."/>
        </authorList>
    </citation>
    <scope>NUCLEOTIDE SEQUENCE [LARGE SCALE GENOMIC DNA]</scope>
    <source>
        <strain evidence="2">DH-2019</strain>
    </source>
</reference>
<dbReference type="InterPro" id="IPR040256">
    <property type="entry name" value="At4g02000-like"/>
</dbReference>
<feature type="compositionally biased region" description="Polar residues" evidence="1">
    <location>
        <begin position="166"/>
        <end position="185"/>
    </location>
</feature>
<feature type="region of interest" description="Disordered" evidence="1">
    <location>
        <begin position="495"/>
        <end position="514"/>
    </location>
</feature>
<comment type="caution">
    <text evidence="2">The sequence shown here is derived from an EMBL/GenBank/DDBJ whole genome shotgun (WGS) entry which is preliminary data.</text>
</comment>
<protein>
    <recommendedName>
        <fullName evidence="4">DUF4283 domain-containing protein</fullName>
    </recommendedName>
</protein>
<name>A0ABR0X0L4_REHGL</name>
<gene>
    <name evidence="2" type="ORF">DH2020_012877</name>
</gene>
<accession>A0ABR0X0L4</accession>
<dbReference type="PANTHER" id="PTHR31286:SF165">
    <property type="entry name" value="DUF4283 DOMAIN-CONTAINING PROTEIN"/>
    <property type="match status" value="1"/>
</dbReference>
<organism evidence="2 3">
    <name type="scientific">Rehmannia glutinosa</name>
    <name type="common">Chinese foxglove</name>
    <dbReference type="NCBI Taxonomy" id="99300"/>
    <lineage>
        <taxon>Eukaryota</taxon>
        <taxon>Viridiplantae</taxon>
        <taxon>Streptophyta</taxon>
        <taxon>Embryophyta</taxon>
        <taxon>Tracheophyta</taxon>
        <taxon>Spermatophyta</taxon>
        <taxon>Magnoliopsida</taxon>
        <taxon>eudicotyledons</taxon>
        <taxon>Gunneridae</taxon>
        <taxon>Pentapetalae</taxon>
        <taxon>asterids</taxon>
        <taxon>lamiids</taxon>
        <taxon>Lamiales</taxon>
        <taxon>Orobanchaceae</taxon>
        <taxon>Rehmannieae</taxon>
        <taxon>Rehmannia</taxon>
    </lineage>
</organism>
<dbReference type="EMBL" id="JABTTQ020000006">
    <property type="protein sequence ID" value="KAK6153238.1"/>
    <property type="molecule type" value="Genomic_DNA"/>
</dbReference>
<dbReference type="PANTHER" id="PTHR31286">
    <property type="entry name" value="GLYCINE-RICH CELL WALL STRUCTURAL PROTEIN 1.8-LIKE"/>
    <property type="match status" value="1"/>
</dbReference>
<keyword evidence="3" id="KW-1185">Reference proteome</keyword>
<sequence length="514" mass="55875">MDGYSLVVGDRRRVFKWTPSFNPKMEAPLAPVWIRLLGLPIHFFDHNALLAIGNIIGTPLQVESLTATRSRLSMARVCVELDLLKERIEEIVLEFDDTSHAQKIIYERIPDYCTHCKHIGHSIEGCYMNGKISRPPPPVRRPTPITGSDGYDLNGLNRKMKKSRGTTDNSKISRAENPNPTRGAQRTVAQNQDWIQVKKKGPRETGLVSKEFLKSAKKSKHTYFEDSHSNAESSGINRFSSLENDVFQPLDTLSQLIKGPDQGNDLNLDDQINPITGGKNLVGDVAVARNEDMASSAGVSTGDNCGTISINIPPAFSKPAAHLEDFSDQLDNGNLLGPTSTPFHATKVVEDKHNFSSSPSCAAAIHGVGPGAFLSSLTYSTNKPSLAPPYHPSFAPSVHVLPLHDHLGIDYSLNGISKGPTPMSLIAQKVDDSLQHTFMLENALHTLEFVTKNNNGPYPLFSTCDAVSNAVDPGVCLSPLHIPANNFNLDPPHHFHSAAANTPGPDDASRAVLG</sequence>
<evidence type="ECO:0008006" key="4">
    <source>
        <dbReference type="Google" id="ProtNLM"/>
    </source>
</evidence>
<dbReference type="Proteomes" id="UP001318860">
    <property type="component" value="Unassembled WGS sequence"/>
</dbReference>
<feature type="region of interest" description="Disordered" evidence="1">
    <location>
        <begin position="134"/>
        <end position="185"/>
    </location>
</feature>
<proteinExistence type="predicted"/>